<dbReference type="InterPro" id="IPR049712">
    <property type="entry name" value="Poly_export"/>
</dbReference>
<accession>A0A5C5V5E5</accession>
<feature type="domain" description="Polysaccharide export protein N-terminal" evidence="2">
    <location>
        <begin position="64"/>
        <end position="140"/>
    </location>
</feature>
<evidence type="ECO:0000256" key="1">
    <source>
        <dbReference type="ARBA" id="ARBA00022729"/>
    </source>
</evidence>
<dbReference type="Pfam" id="PF02563">
    <property type="entry name" value="Poly_export"/>
    <property type="match status" value="2"/>
</dbReference>
<dbReference type="GO" id="GO:0015159">
    <property type="term" value="F:polysaccharide transmembrane transporter activity"/>
    <property type="evidence" value="ECO:0007669"/>
    <property type="project" value="InterPro"/>
</dbReference>
<dbReference type="InterPro" id="IPR003715">
    <property type="entry name" value="Poly_export_N"/>
</dbReference>
<proteinExistence type="predicted"/>
<dbReference type="EMBL" id="SIHJ01000002">
    <property type="protein sequence ID" value="TWT33764.1"/>
    <property type="molecule type" value="Genomic_DNA"/>
</dbReference>
<feature type="domain" description="Polysaccharide export protein N-terminal" evidence="2">
    <location>
        <begin position="152"/>
        <end position="200"/>
    </location>
</feature>
<dbReference type="Gene3D" id="3.10.560.10">
    <property type="entry name" value="Outer membrane lipoprotein wza domain like"/>
    <property type="match status" value="1"/>
</dbReference>
<organism evidence="3 4">
    <name type="scientific">Posidoniimonas corsicana</name>
    <dbReference type="NCBI Taxonomy" id="1938618"/>
    <lineage>
        <taxon>Bacteria</taxon>
        <taxon>Pseudomonadati</taxon>
        <taxon>Planctomycetota</taxon>
        <taxon>Planctomycetia</taxon>
        <taxon>Pirellulales</taxon>
        <taxon>Lacipirellulaceae</taxon>
        <taxon>Posidoniimonas</taxon>
    </lineage>
</organism>
<evidence type="ECO:0000313" key="3">
    <source>
        <dbReference type="EMBL" id="TWT33764.1"/>
    </source>
</evidence>
<keyword evidence="1" id="KW-0732">Signal</keyword>
<comment type="caution">
    <text evidence="3">The sequence shown here is derived from an EMBL/GenBank/DDBJ whole genome shotgun (WGS) entry which is preliminary data.</text>
</comment>
<protein>
    <submittedName>
        <fullName evidence="3">Polysaccharide biosynthesis/export protein</fullName>
    </submittedName>
</protein>
<dbReference type="PANTHER" id="PTHR33619">
    <property type="entry name" value="POLYSACCHARIDE EXPORT PROTEIN GFCE-RELATED"/>
    <property type="match status" value="1"/>
</dbReference>
<name>A0A5C5V5E5_9BACT</name>
<evidence type="ECO:0000313" key="4">
    <source>
        <dbReference type="Proteomes" id="UP000316714"/>
    </source>
</evidence>
<dbReference type="Gene3D" id="3.30.1950.10">
    <property type="entry name" value="wza like domain"/>
    <property type="match status" value="2"/>
</dbReference>
<dbReference type="AlphaFoldDB" id="A0A5C5V5E5"/>
<dbReference type="PANTHER" id="PTHR33619:SF3">
    <property type="entry name" value="POLYSACCHARIDE EXPORT PROTEIN GFCE-RELATED"/>
    <property type="match status" value="1"/>
</dbReference>
<sequence>MVLALAALVSSAGCHVVYPGTKPGGPQPCVPPSVPRELSKVVLPDYIIEPPDVLEIEAIRLVPRSPYQLEPLDVVAIAAQGLLPEQQITGEYTIQPNGTIHLGFELGAVQAAGMSAEQLQANLDRLLNEAYRAPKVSVTLSQLGAQQQIAGEHLVAPDGRVNLGTYGRVQLVGLTIDEARAKLEAHLSTYLEDPKISLDVLGYNSKVFYVVTQGAGLGDGVVILPTRGNETVIDAIGQIQGLQSTSSTRMWVARPGGNSCGGDQVLPVDWLAITQRGDVTTNYQLLPGDRLYVSEDKLMAFDTKMAKIFAPLERVFGVTLLGTSTVRQLEGRNNGGFGGGF</sequence>
<evidence type="ECO:0000259" key="2">
    <source>
        <dbReference type="Pfam" id="PF02563"/>
    </source>
</evidence>
<reference evidence="3 4" key="1">
    <citation type="submission" date="2019-02" db="EMBL/GenBank/DDBJ databases">
        <title>Deep-cultivation of Planctomycetes and their phenomic and genomic characterization uncovers novel biology.</title>
        <authorList>
            <person name="Wiegand S."/>
            <person name="Jogler M."/>
            <person name="Boedeker C."/>
            <person name="Pinto D."/>
            <person name="Vollmers J."/>
            <person name="Rivas-Marin E."/>
            <person name="Kohn T."/>
            <person name="Peeters S.H."/>
            <person name="Heuer A."/>
            <person name="Rast P."/>
            <person name="Oberbeckmann S."/>
            <person name="Bunk B."/>
            <person name="Jeske O."/>
            <person name="Meyerdierks A."/>
            <person name="Storesund J.E."/>
            <person name="Kallscheuer N."/>
            <person name="Luecker S."/>
            <person name="Lage O.M."/>
            <person name="Pohl T."/>
            <person name="Merkel B.J."/>
            <person name="Hornburger P."/>
            <person name="Mueller R.-W."/>
            <person name="Bruemmer F."/>
            <person name="Labrenz M."/>
            <person name="Spormann A.M."/>
            <person name="Op Den Camp H."/>
            <person name="Overmann J."/>
            <person name="Amann R."/>
            <person name="Jetten M.S.M."/>
            <person name="Mascher T."/>
            <person name="Medema M.H."/>
            <person name="Devos D.P."/>
            <person name="Kaster A.-K."/>
            <person name="Ovreas L."/>
            <person name="Rohde M."/>
            <person name="Galperin M.Y."/>
            <person name="Jogler C."/>
        </authorList>
    </citation>
    <scope>NUCLEOTIDE SEQUENCE [LARGE SCALE GENOMIC DNA]</scope>
    <source>
        <strain evidence="3 4">KOR34</strain>
    </source>
</reference>
<dbReference type="OrthoDB" id="279464at2"/>
<keyword evidence="4" id="KW-1185">Reference proteome</keyword>
<gene>
    <name evidence="3" type="ORF">KOR34_35980</name>
</gene>
<dbReference type="Proteomes" id="UP000316714">
    <property type="component" value="Unassembled WGS sequence"/>
</dbReference>